<dbReference type="EMBL" id="JACEIK010007172">
    <property type="protein sequence ID" value="MCE3049829.1"/>
    <property type="molecule type" value="Genomic_DNA"/>
</dbReference>
<dbReference type="PANTHER" id="PTHR47459">
    <property type="entry name" value="KINESIN LIGHT CHAIN-RELATED"/>
    <property type="match status" value="1"/>
</dbReference>
<reference evidence="1 2" key="1">
    <citation type="journal article" date="2021" name="BMC Genomics">
        <title>Datura genome reveals duplications of psychoactive alkaloid biosynthetic genes and high mutation rate following tissue culture.</title>
        <authorList>
            <person name="Rajewski A."/>
            <person name="Carter-House D."/>
            <person name="Stajich J."/>
            <person name="Litt A."/>
        </authorList>
    </citation>
    <scope>NUCLEOTIDE SEQUENCE [LARGE SCALE GENOMIC DNA]</scope>
    <source>
        <strain evidence="1">AR-01</strain>
    </source>
</reference>
<protein>
    <submittedName>
        <fullName evidence="1">Uncharacterized protein</fullName>
    </submittedName>
</protein>
<name>A0ABS8WII6_DATST</name>
<organism evidence="1 2">
    <name type="scientific">Datura stramonium</name>
    <name type="common">Jimsonweed</name>
    <name type="synonym">Common thornapple</name>
    <dbReference type="NCBI Taxonomy" id="4076"/>
    <lineage>
        <taxon>Eukaryota</taxon>
        <taxon>Viridiplantae</taxon>
        <taxon>Streptophyta</taxon>
        <taxon>Embryophyta</taxon>
        <taxon>Tracheophyta</taxon>
        <taxon>Spermatophyta</taxon>
        <taxon>Magnoliopsida</taxon>
        <taxon>eudicotyledons</taxon>
        <taxon>Gunneridae</taxon>
        <taxon>Pentapetalae</taxon>
        <taxon>asterids</taxon>
        <taxon>lamiids</taxon>
        <taxon>Solanales</taxon>
        <taxon>Solanaceae</taxon>
        <taxon>Solanoideae</taxon>
        <taxon>Datureae</taxon>
        <taxon>Datura</taxon>
    </lineage>
</organism>
<dbReference type="PANTHER" id="PTHR47459:SF1">
    <property type="entry name" value="KINESIN LIGHT CHAIN-RELATED"/>
    <property type="match status" value="1"/>
</dbReference>
<keyword evidence="2" id="KW-1185">Reference proteome</keyword>
<gene>
    <name evidence="1" type="ORF">HAX54_045874</name>
</gene>
<comment type="caution">
    <text evidence="1">The sequence shown here is derived from an EMBL/GenBank/DDBJ whole genome shotgun (WGS) entry which is preliminary data.</text>
</comment>
<accession>A0ABS8WII6</accession>
<dbReference type="Proteomes" id="UP000823775">
    <property type="component" value="Unassembled WGS sequence"/>
</dbReference>
<evidence type="ECO:0000313" key="2">
    <source>
        <dbReference type="Proteomes" id="UP000823775"/>
    </source>
</evidence>
<sequence length="90" mass="9902">MDYCNYQLAITFQEKAIEAWEGHGPSAVDELKEAHRLLEQLKKKAFGVSDGTLMKALPLANSSESGFSSTSQVGVSAIERQRNATKMLNQ</sequence>
<proteinExistence type="predicted"/>
<evidence type="ECO:0000313" key="1">
    <source>
        <dbReference type="EMBL" id="MCE3049829.1"/>
    </source>
</evidence>